<evidence type="ECO:0000256" key="11">
    <source>
        <dbReference type="ARBA" id="ARBA00023136"/>
    </source>
</evidence>
<dbReference type="InterPro" id="IPR000531">
    <property type="entry name" value="Beta-barrel_TonB"/>
</dbReference>
<keyword evidence="3 14" id="KW-0813">Transport</keyword>
<keyword evidence="10 16" id="KW-0798">TonB box</keyword>
<dbReference type="AlphaFoldDB" id="A0AA45BTZ2"/>
<evidence type="ECO:0000256" key="5">
    <source>
        <dbReference type="ARBA" id="ARBA00022496"/>
    </source>
</evidence>
<evidence type="ECO:0000313" key="19">
    <source>
        <dbReference type="EMBL" id="PUE91858.1"/>
    </source>
</evidence>
<dbReference type="RefSeq" id="WP_005913561.1">
    <property type="nucleotide sequence ID" value="NZ_CP013004.1"/>
</dbReference>
<dbReference type="InterPro" id="IPR010917">
    <property type="entry name" value="TonB_rcpt_CS"/>
</dbReference>
<evidence type="ECO:0000256" key="15">
    <source>
        <dbReference type="PROSITE-ProRule" id="PRU10144"/>
    </source>
</evidence>
<evidence type="ECO:0000256" key="10">
    <source>
        <dbReference type="ARBA" id="ARBA00023077"/>
    </source>
</evidence>
<dbReference type="GO" id="GO:0015344">
    <property type="term" value="F:siderophore uptake transmembrane transporter activity"/>
    <property type="evidence" value="ECO:0007669"/>
    <property type="project" value="TreeGrafter"/>
</dbReference>
<evidence type="ECO:0000256" key="6">
    <source>
        <dbReference type="ARBA" id="ARBA00022692"/>
    </source>
</evidence>
<evidence type="ECO:0000256" key="2">
    <source>
        <dbReference type="ARBA" id="ARBA00009810"/>
    </source>
</evidence>
<dbReference type="InterPro" id="IPR039426">
    <property type="entry name" value="TonB-dep_rcpt-like"/>
</dbReference>
<keyword evidence="4 14" id="KW-1134">Transmembrane beta strand</keyword>
<comment type="similarity">
    <text evidence="2 14 16">Belongs to the TonB-dependent receptor family.</text>
</comment>
<evidence type="ECO:0000256" key="3">
    <source>
        <dbReference type="ARBA" id="ARBA00022448"/>
    </source>
</evidence>
<gene>
    <name evidence="19" type="ORF">C7T86_16100</name>
</gene>
<evidence type="ECO:0000256" key="9">
    <source>
        <dbReference type="ARBA" id="ARBA00023065"/>
    </source>
</evidence>
<dbReference type="FunFam" id="2.170.130.10:FF:000010">
    <property type="entry name" value="Ferripyoverdine receptor"/>
    <property type="match status" value="1"/>
</dbReference>
<evidence type="ECO:0000256" key="16">
    <source>
        <dbReference type="RuleBase" id="RU003357"/>
    </source>
</evidence>
<evidence type="ECO:0000259" key="18">
    <source>
        <dbReference type="Pfam" id="PF07715"/>
    </source>
</evidence>
<sequence length="733" mass="80898">MSHRIVPARALTRADLRSPQLPLAYSLLALALALACAWPLAAAAQSSTRDPVDLDRLQIEAHRGAATEGSDSYTADVARSSTKLELSLRETPQSVVVVTRQQIVDRNLQSLQDVTDTVAGFNSPTWDTERTYITARGFEVDYYRIDGIPTDYTGDVQQNMAIYDRVEIIRGANGLTTGAGSPAASIDLVRKHADSDVFTGRVDLSAGRWDRYRGTVDLQSPLNAAGNVRGRVVASDEDKQSFRDYYSKQSSLFYGIVDADFSDATRGYIGVNKQRNDGRGTTWGGVPAYFSDGSRTDFARSDSFTPRWARGVADTTNAFAGLTHRFDNGAQLHVEYSHQRFEADWKSVLFGYFDYPDRETGLGLSNTFGGRYPAITAQNSLDAYLSVPLTWWGRNHELVAGATWMNRNVRSWSNGPQPPQVLTAESVYAWTGSMAQPQWTPLVKGEERDVRQVAAYAAGRFSLTDALTAIVGARVTDWKNTDQLVPANTYERRGRTTPYAGLILDVDDHHSLYASYTGIFKPQNNRDRSGRYLAPLEGNSYEVGAKGEYLGGQLNAALALFRIEQDNLAVNDPGQLVPGTTNQAFLAAKGTVSQGVEFQLDGQLSEQWRIAFGFAQFDANDASGVDVNPTSPRREATLFASWQTGPWRVGGGLSWQSAIHELMSGPQGTTQRLTQGSVVLANAMARYDISQAWSAQLNVRNLFDRKYYANIVYQSQLIYGDPRDVELTLSWKF</sequence>
<keyword evidence="11 14" id="KW-0472">Membrane</keyword>
<evidence type="ECO:0000256" key="1">
    <source>
        <dbReference type="ARBA" id="ARBA00004571"/>
    </source>
</evidence>
<dbReference type="CDD" id="cd01347">
    <property type="entry name" value="ligand_gated_channel"/>
    <property type="match status" value="1"/>
</dbReference>
<evidence type="ECO:0000256" key="12">
    <source>
        <dbReference type="ARBA" id="ARBA00023170"/>
    </source>
</evidence>
<feature type="short sequence motif" description="TonB C-terminal box" evidence="15">
    <location>
        <begin position="716"/>
        <end position="733"/>
    </location>
</feature>
<organism evidence="19 20">
    <name type="scientific">Xanthomonas campestris pv. malvacearum</name>
    <dbReference type="NCBI Taxonomy" id="86040"/>
    <lineage>
        <taxon>Bacteria</taxon>
        <taxon>Pseudomonadati</taxon>
        <taxon>Pseudomonadota</taxon>
        <taxon>Gammaproteobacteria</taxon>
        <taxon>Lysobacterales</taxon>
        <taxon>Lysobacteraceae</taxon>
        <taxon>Xanthomonas</taxon>
    </lineage>
</organism>
<dbReference type="InterPro" id="IPR036942">
    <property type="entry name" value="Beta-barrel_TonB_sf"/>
</dbReference>
<dbReference type="PROSITE" id="PS52016">
    <property type="entry name" value="TONB_DEPENDENT_REC_3"/>
    <property type="match status" value="1"/>
</dbReference>
<dbReference type="GO" id="GO:0015891">
    <property type="term" value="P:siderophore transport"/>
    <property type="evidence" value="ECO:0007669"/>
    <property type="project" value="InterPro"/>
</dbReference>
<comment type="caution">
    <text evidence="19">The sequence shown here is derived from an EMBL/GenBank/DDBJ whole genome shotgun (WGS) entry which is preliminary data.</text>
</comment>
<name>A0AA45BTZ2_XANCM</name>
<dbReference type="InterPro" id="IPR037066">
    <property type="entry name" value="Plug_dom_sf"/>
</dbReference>
<dbReference type="EMBL" id="PYJH01000037">
    <property type="protein sequence ID" value="PUE91858.1"/>
    <property type="molecule type" value="Genomic_DNA"/>
</dbReference>
<keyword evidence="12 19" id="KW-0675">Receptor</keyword>
<reference evidence="19 20" key="1">
    <citation type="submission" date="2018-03" db="EMBL/GenBank/DDBJ databases">
        <title>Sequencing of reference strains of Xanthomonas.</title>
        <authorList>
            <person name="Studholme D.J."/>
            <person name="Vicente J."/>
            <person name="Sarris P."/>
        </authorList>
    </citation>
    <scope>NUCLEOTIDE SEQUENCE [LARGE SCALE GENOMIC DNA]</scope>
    <source>
        <strain evidence="19 20">WHRI 5232</strain>
    </source>
</reference>
<feature type="domain" description="TonB-dependent receptor-like beta-barrel" evidence="17">
    <location>
        <begin position="273"/>
        <end position="702"/>
    </location>
</feature>
<evidence type="ECO:0000256" key="13">
    <source>
        <dbReference type="ARBA" id="ARBA00023237"/>
    </source>
</evidence>
<dbReference type="GO" id="GO:0038023">
    <property type="term" value="F:signaling receptor activity"/>
    <property type="evidence" value="ECO:0007669"/>
    <property type="project" value="InterPro"/>
</dbReference>
<dbReference type="GO" id="GO:0009279">
    <property type="term" value="C:cell outer membrane"/>
    <property type="evidence" value="ECO:0007669"/>
    <property type="project" value="UniProtKB-SubCell"/>
</dbReference>
<keyword evidence="8" id="KW-0408">Iron</keyword>
<evidence type="ECO:0000256" key="7">
    <source>
        <dbReference type="ARBA" id="ARBA00022729"/>
    </source>
</evidence>
<dbReference type="PANTHER" id="PTHR32552:SF74">
    <property type="entry name" value="HYDROXAMATE SIDEROPHORE RECEPTOR FHUE"/>
    <property type="match status" value="1"/>
</dbReference>
<evidence type="ECO:0000256" key="4">
    <source>
        <dbReference type="ARBA" id="ARBA00022452"/>
    </source>
</evidence>
<evidence type="ECO:0000256" key="14">
    <source>
        <dbReference type="PROSITE-ProRule" id="PRU01360"/>
    </source>
</evidence>
<dbReference type="PANTHER" id="PTHR32552">
    <property type="entry name" value="FERRICHROME IRON RECEPTOR-RELATED"/>
    <property type="match status" value="1"/>
</dbReference>
<feature type="domain" description="TonB-dependent receptor plug" evidence="18">
    <location>
        <begin position="88"/>
        <end position="184"/>
    </location>
</feature>
<proteinExistence type="inferred from homology"/>
<accession>A0AA45BTZ2</accession>
<dbReference type="PROSITE" id="PS01156">
    <property type="entry name" value="TONB_DEPENDENT_REC_2"/>
    <property type="match status" value="1"/>
</dbReference>
<keyword evidence="13 14" id="KW-0998">Cell outer membrane</keyword>
<protein>
    <submittedName>
        <fullName evidence="19">TonB-dependent siderophore receptor</fullName>
    </submittedName>
</protein>
<dbReference type="InterPro" id="IPR010105">
    <property type="entry name" value="TonB_sidphr_rcpt"/>
</dbReference>
<dbReference type="Gene3D" id="2.170.130.10">
    <property type="entry name" value="TonB-dependent receptor, plug domain"/>
    <property type="match status" value="1"/>
</dbReference>
<dbReference type="NCBIfam" id="TIGR01783">
    <property type="entry name" value="TonB-siderophor"/>
    <property type="match status" value="1"/>
</dbReference>
<evidence type="ECO:0000256" key="8">
    <source>
        <dbReference type="ARBA" id="ARBA00023004"/>
    </source>
</evidence>
<keyword evidence="7" id="KW-0732">Signal</keyword>
<keyword evidence="6 14" id="KW-0812">Transmembrane</keyword>
<keyword evidence="9" id="KW-0406">Ion transport</keyword>
<dbReference type="SUPFAM" id="SSF56935">
    <property type="entry name" value="Porins"/>
    <property type="match status" value="1"/>
</dbReference>
<keyword evidence="5" id="KW-0410">Iron transport</keyword>
<evidence type="ECO:0000259" key="17">
    <source>
        <dbReference type="Pfam" id="PF00593"/>
    </source>
</evidence>
<dbReference type="InterPro" id="IPR012910">
    <property type="entry name" value="Plug_dom"/>
</dbReference>
<dbReference type="Pfam" id="PF00593">
    <property type="entry name" value="TonB_dep_Rec_b-barrel"/>
    <property type="match status" value="1"/>
</dbReference>
<comment type="subcellular location">
    <subcellularLocation>
        <location evidence="1 14">Cell outer membrane</location>
        <topology evidence="1 14">Multi-pass membrane protein</topology>
    </subcellularLocation>
</comment>
<evidence type="ECO:0000313" key="20">
    <source>
        <dbReference type="Proteomes" id="UP000251513"/>
    </source>
</evidence>
<dbReference type="Proteomes" id="UP000251513">
    <property type="component" value="Unassembled WGS sequence"/>
</dbReference>
<dbReference type="Pfam" id="PF07715">
    <property type="entry name" value="Plug"/>
    <property type="match status" value="1"/>
</dbReference>
<dbReference type="Gene3D" id="2.40.170.20">
    <property type="entry name" value="TonB-dependent receptor, beta-barrel domain"/>
    <property type="match status" value="1"/>
</dbReference>